<dbReference type="OrthoDB" id="1807082at2"/>
<dbReference type="AlphaFoldDB" id="A0A1M5YTN0"/>
<name>A0A1M5YTN0_9FIRM</name>
<dbReference type="EMBL" id="FQXR01000015">
    <property type="protein sequence ID" value="SHI15355.1"/>
    <property type="molecule type" value="Genomic_DNA"/>
</dbReference>
<keyword evidence="2" id="KW-1185">Reference proteome</keyword>
<gene>
    <name evidence="1" type="ORF">SAMN02745180_02441</name>
</gene>
<proteinExistence type="predicted"/>
<protein>
    <submittedName>
        <fullName evidence="1">Uncharacterized protein</fullName>
    </submittedName>
</protein>
<dbReference type="STRING" id="1123281.SAMN02745180_02441"/>
<evidence type="ECO:0000313" key="2">
    <source>
        <dbReference type="Proteomes" id="UP000184389"/>
    </source>
</evidence>
<reference evidence="1 2" key="1">
    <citation type="submission" date="2016-11" db="EMBL/GenBank/DDBJ databases">
        <authorList>
            <person name="Jaros S."/>
            <person name="Januszkiewicz K."/>
            <person name="Wedrychowicz H."/>
        </authorList>
    </citation>
    <scope>NUCLEOTIDE SEQUENCE [LARGE SCALE GENOMIC DNA]</scope>
    <source>
        <strain evidence="1 2">DSM 13106</strain>
    </source>
</reference>
<accession>A0A1M5YTN0</accession>
<dbReference type="RefSeq" id="WP_072745070.1">
    <property type="nucleotide sequence ID" value="NZ_FQXR01000015.1"/>
</dbReference>
<sequence>MAIIMRRIITLLLIGMISSLSIPKTVIADNIDVVVPLSSDYFVSTNLKIKAETNGKIQVNAELTATKKMKKLGFEYIKIQKYENGRWSTVDTLDRDVYAYDSSMSNYLFTYKGKVGEQYRALVKFYAQDSNGSDTKIAVSNTVTAKK</sequence>
<dbReference type="Proteomes" id="UP000184389">
    <property type="component" value="Unassembled WGS sequence"/>
</dbReference>
<evidence type="ECO:0000313" key="1">
    <source>
        <dbReference type="EMBL" id="SHI15355.1"/>
    </source>
</evidence>
<organism evidence="1 2">
    <name type="scientific">Sporanaerobacter acetigenes DSM 13106</name>
    <dbReference type="NCBI Taxonomy" id="1123281"/>
    <lineage>
        <taxon>Bacteria</taxon>
        <taxon>Bacillati</taxon>
        <taxon>Bacillota</taxon>
        <taxon>Tissierellia</taxon>
        <taxon>Tissierellales</taxon>
        <taxon>Sporanaerobacteraceae</taxon>
        <taxon>Sporanaerobacter</taxon>
    </lineage>
</organism>